<feature type="transmembrane region" description="Helical" evidence="6">
    <location>
        <begin position="804"/>
        <end position="826"/>
    </location>
</feature>
<dbReference type="NCBIfam" id="NF045600">
    <property type="entry name" value="BstA"/>
    <property type="match status" value="1"/>
</dbReference>
<dbReference type="OrthoDB" id="7067407at2"/>
<dbReference type="PANTHER" id="PTHR33406:SF13">
    <property type="entry name" value="MEMBRANE PROTEIN YDFJ"/>
    <property type="match status" value="1"/>
</dbReference>
<dbReference type="AlphaFoldDB" id="A0A5Q0BP82"/>
<feature type="transmembrane region" description="Helical" evidence="6">
    <location>
        <begin position="752"/>
        <end position="772"/>
    </location>
</feature>
<feature type="transmembrane region" description="Helical" evidence="6">
    <location>
        <begin position="779"/>
        <end position="798"/>
    </location>
</feature>
<feature type="transmembrane region" description="Helical" evidence="6">
    <location>
        <begin position="290"/>
        <end position="309"/>
    </location>
</feature>
<keyword evidence="5 6" id="KW-0472">Membrane</keyword>
<feature type="transmembrane region" description="Helical" evidence="6">
    <location>
        <begin position="847"/>
        <end position="867"/>
    </location>
</feature>
<evidence type="ECO:0000256" key="4">
    <source>
        <dbReference type="ARBA" id="ARBA00022989"/>
    </source>
</evidence>
<dbReference type="InterPro" id="IPR004869">
    <property type="entry name" value="MMPL_dom"/>
</dbReference>
<feature type="transmembrane region" description="Helical" evidence="6">
    <location>
        <begin position="419"/>
        <end position="442"/>
    </location>
</feature>
<name>A0A5Q0BP82_9GAMM</name>
<evidence type="ECO:0000256" key="6">
    <source>
        <dbReference type="SAM" id="Phobius"/>
    </source>
</evidence>
<dbReference type="Pfam" id="PF03176">
    <property type="entry name" value="MMPL"/>
    <property type="match status" value="1"/>
</dbReference>
<evidence type="ECO:0000256" key="5">
    <source>
        <dbReference type="ARBA" id="ARBA00023136"/>
    </source>
</evidence>
<feature type="transmembrane region" description="Helical" evidence="6">
    <location>
        <begin position="342"/>
        <end position="361"/>
    </location>
</feature>
<reference evidence="8 9" key="1">
    <citation type="submission" date="2019-09" db="EMBL/GenBank/DDBJ databases">
        <title>Ecophysiology of the spiral-shaped methanotroph Methylospira mobilis as revealed by the complete genome sequence.</title>
        <authorList>
            <person name="Oshkin I.Y."/>
            <person name="Dedysh S.N."/>
            <person name="Miroshnikov K."/>
            <person name="Danilova O.V."/>
            <person name="Hakobyan A."/>
            <person name="Liesack W."/>
        </authorList>
    </citation>
    <scope>NUCLEOTIDE SEQUENCE [LARGE SCALE GENOMIC DNA]</scope>
    <source>
        <strain evidence="8 9">Shm1</strain>
    </source>
</reference>
<organism evidence="8 9">
    <name type="scientific">Candidatus Methylospira mobilis</name>
    <dbReference type="NCBI Taxonomy" id="1808979"/>
    <lineage>
        <taxon>Bacteria</taxon>
        <taxon>Pseudomonadati</taxon>
        <taxon>Pseudomonadota</taxon>
        <taxon>Gammaproteobacteria</taxon>
        <taxon>Methylococcales</taxon>
        <taxon>Methylococcaceae</taxon>
        <taxon>Candidatus Methylospira</taxon>
    </lineage>
</organism>
<dbReference type="SUPFAM" id="SSF82866">
    <property type="entry name" value="Multidrug efflux transporter AcrB transmembrane domain"/>
    <property type="match status" value="2"/>
</dbReference>
<feature type="transmembrane region" description="Helical" evidence="6">
    <location>
        <begin position="390"/>
        <end position="413"/>
    </location>
</feature>
<feature type="transmembrane region" description="Helical" evidence="6">
    <location>
        <begin position="316"/>
        <end position="336"/>
    </location>
</feature>
<feature type="domain" description="Membrane transport protein MMPL" evidence="7">
    <location>
        <begin position="214"/>
        <end position="445"/>
    </location>
</feature>
<comment type="subcellular location">
    <subcellularLocation>
        <location evidence="1">Cell membrane</location>
        <topology evidence="1">Multi-pass membrane protein</topology>
    </subcellularLocation>
</comment>
<evidence type="ECO:0000256" key="2">
    <source>
        <dbReference type="ARBA" id="ARBA00022475"/>
    </source>
</evidence>
<gene>
    <name evidence="8" type="ORF">F6R98_07420</name>
</gene>
<feature type="transmembrane region" description="Helical" evidence="6">
    <location>
        <begin position="879"/>
        <end position="899"/>
    </location>
</feature>
<evidence type="ECO:0000256" key="1">
    <source>
        <dbReference type="ARBA" id="ARBA00004651"/>
    </source>
</evidence>
<dbReference type="InterPro" id="IPR050545">
    <property type="entry name" value="Mycobact_MmpL"/>
</dbReference>
<protein>
    <submittedName>
        <fullName evidence="8">MMPL family transporter</fullName>
    </submittedName>
</protein>
<evidence type="ECO:0000313" key="9">
    <source>
        <dbReference type="Proteomes" id="UP000325755"/>
    </source>
</evidence>
<dbReference type="InParanoid" id="A0A5Q0BP82"/>
<dbReference type="Gene3D" id="1.20.1640.10">
    <property type="entry name" value="Multidrug efflux transporter AcrB transmembrane domain"/>
    <property type="match status" value="2"/>
</dbReference>
<dbReference type="GO" id="GO:0005886">
    <property type="term" value="C:plasma membrane"/>
    <property type="evidence" value="ECO:0007669"/>
    <property type="project" value="UniProtKB-SubCell"/>
</dbReference>
<dbReference type="EMBL" id="CP044205">
    <property type="protein sequence ID" value="QFY44992.1"/>
    <property type="molecule type" value="Genomic_DNA"/>
</dbReference>
<keyword evidence="3 6" id="KW-0812">Transmembrane</keyword>
<dbReference type="PANTHER" id="PTHR33406">
    <property type="entry name" value="MEMBRANE PROTEIN MJ1562-RELATED"/>
    <property type="match status" value="1"/>
</dbReference>
<accession>A0A5Q0BP82</accession>
<dbReference type="KEGG" id="mmob:F6R98_07420"/>
<proteinExistence type="predicted"/>
<keyword evidence="4 6" id="KW-1133">Transmembrane helix</keyword>
<dbReference type="Proteomes" id="UP000325755">
    <property type="component" value="Chromosome"/>
</dbReference>
<feature type="transmembrane region" description="Helical" evidence="6">
    <location>
        <begin position="472"/>
        <end position="492"/>
    </location>
</feature>
<evidence type="ECO:0000259" key="7">
    <source>
        <dbReference type="Pfam" id="PF03176"/>
    </source>
</evidence>
<sequence>MNMSTLAARVAQRCALHPWRVLSIALILSVLAAWATAHLPVYTSRQALLPKNNAVSDRFDRFLAKFGAASDLIVVVEGADSDVLDGYARELAVRLRKAPEIAQASDRVDMQFFADHAYLMAPPEQLNRLMQFLAEQPAPSSRAGKTEIQTLLAQAEVWLKTHPEPSMDSVDIKMAEAALAGVDFLLGQWQEWLAVDTPPLELDLAKAPGDSGALEGRFASRDGRMQFVFVHPAKSVEEFESLEIFMNKVKAASVALTEDYRQQGLEVPVVGFTGLPAIEYEEHINIHKDIILVVCTSAVLILLLILLVARSVRWALIIFVPMGLGVLWSLGLALFTVGHLTLITSGFIAILFGLGADYGIFTSSRIAEERAAGQPLETAIGRGIGASFHAVLTAGGASLLIFCALATVDFVGFSELGLIAAKGVLLILLSTLLVQPALYALLPPRISSRAAQAPASVTLPKWLRHGRYPAKLAGIIVGVALLTAALGLWRGFAIPFDYDVLALLPADSQAAHYQRRMVAESDYQAEVVIFTAPDVAEARRITQDAEKLTSFAKVQSIASLFPADAGARAAKAHDIARQINQGQWAERVDTLTREGLPVAAMASLGRVLAGFETWIDATQELAFSSGQTSLVERLESIRGRLSSLQAAVIQGESARLRTEMFWRAVLKWGGQAVNILSRWQSAAPVLPSDLPLSIHDRFFAQDGTVAVYAFPAQTVYVPENLDRLMKDAYQVSPEATGFPATHQMFAVAAVQGFVRGTLLAAGVCLLWIMLVVRRPKGVVLAALPLLIGGGWMLGLMYVCGISYNYANIIALPLVMALAVDYGVWFNHRWTELTDRTPFEISLISGRVIGLAAGTELAGLGAIMLAHYRGISSLGKDITLGLICCLLATFVVAPAIGQFLDRKRKS</sequence>
<keyword evidence="9" id="KW-1185">Reference proteome</keyword>
<evidence type="ECO:0000313" key="8">
    <source>
        <dbReference type="EMBL" id="QFY44992.1"/>
    </source>
</evidence>
<evidence type="ECO:0000256" key="3">
    <source>
        <dbReference type="ARBA" id="ARBA00022692"/>
    </source>
</evidence>
<keyword evidence="2" id="KW-1003">Cell membrane</keyword>